<name>A0A397S1F3_9MOLU</name>
<keyword evidence="1" id="KW-1133">Transmembrane helix</keyword>
<evidence type="ECO:0000256" key="1">
    <source>
        <dbReference type="SAM" id="Phobius"/>
    </source>
</evidence>
<keyword evidence="1" id="KW-0812">Transmembrane</keyword>
<dbReference type="EMBL" id="QXEV01000003">
    <property type="protein sequence ID" value="RIA78235.1"/>
    <property type="molecule type" value="Genomic_DNA"/>
</dbReference>
<accession>A0A397S1F3</accession>
<feature type="transmembrane region" description="Helical" evidence="1">
    <location>
        <begin position="81"/>
        <end position="101"/>
    </location>
</feature>
<comment type="caution">
    <text evidence="2">The sequence shown here is derived from an EMBL/GenBank/DDBJ whole genome shotgun (WGS) entry which is preliminary data.</text>
</comment>
<evidence type="ECO:0000313" key="2">
    <source>
        <dbReference type="EMBL" id="RIA78235.1"/>
    </source>
</evidence>
<keyword evidence="3" id="KW-1185">Reference proteome</keyword>
<evidence type="ECO:0000313" key="3">
    <source>
        <dbReference type="Proteomes" id="UP000266506"/>
    </source>
</evidence>
<proteinExistence type="predicted"/>
<keyword evidence="1" id="KW-0472">Membrane</keyword>
<gene>
    <name evidence="2" type="ORF">EI71_00547</name>
</gene>
<dbReference type="Proteomes" id="UP000266506">
    <property type="component" value="Unassembled WGS sequence"/>
</dbReference>
<sequence>MYSITTVEATEETSINYSMFELTKGGTYWLIASTILGLCYGLIAIFLKNKIRLILGIAISILAITLQVVLGIVFNNSLTSFYYYLYFLFPVFLVLLSISTYRNTFKEEPKEEAI</sequence>
<organism evidence="2 3">
    <name type="scientific">Anaeroplasma bactoclasticum</name>
    <dbReference type="NCBI Taxonomy" id="2088"/>
    <lineage>
        <taxon>Bacteria</taxon>
        <taxon>Bacillati</taxon>
        <taxon>Mycoplasmatota</taxon>
        <taxon>Mollicutes</taxon>
        <taxon>Anaeroplasmatales</taxon>
        <taxon>Anaeroplasmataceae</taxon>
        <taxon>Anaeroplasma</taxon>
    </lineage>
</organism>
<dbReference type="InParanoid" id="A0A397S1F3"/>
<dbReference type="AlphaFoldDB" id="A0A397S1F3"/>
<feature type="transmembrane region" description="Helical" evidence="1">
    <location>
        <begin position="54"/>
        <end position="75"/>
    </location>
</feature>
<reference evidence="2 3" key="1">
    <citation type="submission" date="2018-08" db="EMBL/GenBank/DDBJ databases">
        <title>Genomic Encyclopedia of Archaeal and Bacterial Type Strains, Phase II (KMG-II): from individual species to whole genera.</title>
        <authorList>
            <person name="Goeker M."/>
        </authorList>
    </citation>
    <scope>NUCLEOTIDE SEQUENCE [LARGE SCALE GENOMIC DNA]</scope>
    <source>
        <strain evidence="2 3">ATCC 27112</strain>
    </source>
</reference>
<protein>
    <submittedName>
        <fullName evidence="2">Uncharacterized protein</fullName>
    </submittedName>
</protein>
<feature type="transmembrane region" description="Helical" evidence="1">
    <location>
        <begin position="27"/>
        <end position="47"/>
    </location>
</feature>